<reference evidence="2" key="1">
    <citation type="journal article" date="2014" name="Int. J. Syst. Evol. Microbiol.">
        <title>Complete genome sequence of Corynebacterium casei LMG S-19264T (=DSM 44701T), isolated from a smear-ripened cheese.</title>
        <authorList>
            <consortium name="US DOE Joint Genome Institute (JGI-PGF)"/>
            <person name="Walter F."/>
            <person name="Albersmeier A."/>
            <person name="Kalinowski J."/>
            <person name="Ruckert C."/>
        </authorList>
    </citation>
    <scope>NUCLEOTIDE SEQUENCE</scope>
    <source>
        <strain evidence="2">CGMCC 4.5737</strain>
    </source>
</reference>
<sequence>MPKNLVRPTSVWGTGQRSPRQPLADRHVTATRSDTALTPAIARWIIATYTAPGDIVCDPSPGPGLVLAEALRAGRHALGLATQPQWDSVLEANLDLARLAGPVGTATLLDGVDDPRATELPGAVDLVLTGLRHTPASDPSRILVGCTRTSTPLPTGSGPAGTSWSPAGLRTAAASCSTCPARSTRSPTRRALCPPTTASRSPRPYATDTCAPGSARRAGGTREIVISTVALPRTPSISTCWSSALHIRRQVVPDDQSLLP</sequence>
<organism evidence="2 3">
    <name type="scientific">Longimycelium tulufanense</name>
    <dbReference type="NCBI Taxonomy" id="907463"/>
    <lineage>
        <taxon>Bacteria</taxon>
        <taxon>Bacillati</taxon>
        <taxon>Actinomycetota</taxon>
        <taxon>Actinomycetes</taxon>
        <taxon>Pseudonocardiales</taxon>
        <taxon>Pseudonocardiaceae</taxon>
        <taxon>Longimycelium</taxon>
    </lineage>
</organism>
<evidence type="ECO:0000313" key="3">
    <source>
        <dbReference type="Proteomes" id="UP000637578"/>
    </source>
</evidence>
<dbReference type="InterPro" id="IPR029063">
    <property type="entry name" value="SAM-dependent_MTases_sf"/>
</dbReference>
<dbReference type="SUPFAM" id="SSF53335">
    <property type="entry name" value="S-adenosyl-L-methionine-dependent methyltransferases"/>
    <property type="match status" value="1"/>
</dbReference>
<comment type="caution">
    <text evidence="2">The sequence shown here is derived from an EMBL/GenBank/DDBJ whole genome shotgun (WGS) entry which is preliminary data.</text>
</comment>
<evidence type="ECO:0000256" key="1">
    <source>
        <dbReference type="SAM" id="MobiDB-lite"/>
    </source>
</evidence>
<accession>A0A8J3CE25</accession>
<reference evidence="2" key="2">
    <citation type="submission" date="2020-09" db="EMBL/GenBank/DDBJ databases">
        <authorList>
            <person name="Sun Q."/>
            <person name="Zhou Y."/>
        </authorList>
    </citation>
    <scope>NUCLEOTIDE SEQUENCE</scope>
    <source>
        <strain evidence="2">CGMCC 4.5737</strain>
    </source>
</reference>
<dbReference type="AlphaFoldDB" id="A0A8J3CE25"/>
<feature type="region of interest" description="Disordered" evidence="1">
    <location>
        <begin position="1"/>
        <end position="27"/>
    </location>
</feature>
<dbReference type="RefSeq" id="WP_229686863.1">
    <property type="nucleotide sequence ID" value="NZ_BMMK01000050.1"/>
</dbReference>
<evidence type="ECO:0008006" key="4">
    <source>
        <dbReference type="Google" id="ProtNLM"/>
    </source>
</evidence>
<feature type="region of interest" description="Disordered" evidence="1">
    <location>
        <begin position="180"/>
        <end position="217"/>
    </location>
</feature>
<keyword evidence="3" id="KW-1185">Reference proteome</keyword>
<gene>
    <name evidence="2" type="ORF">GCM10012275_59590</name>
</gene>
<evidence type="ECO:0000313" key="2">
    <source>
        <dbReference type="EMBL" id="GGM81025.1"/>
    </source>
</evidence>
<dbReference type="EMBL" id="BMMK01000050">
    <property type="protein sequence ID" value="GGM81025.1"/>
    <property type="molecule type" value="Genomic_DNA"/>
</dbReference>
<proteinExistence type="predicted"/>
<dbReference type="Proteomes" id="UP000637578">
    <property type="component" value="Unassembled WGS sequence"/>
</dbReference>
<dbReference type="Gene3D" id="3.40.50.150">
    <property type="entry name" value="Vaccinia Virus protein VP39"/>
    <property type="match status" value="1"/>
</dbReference>
<name>A0A8J3CE25_9PSEU</name>
<protein>
    <recommendedName>
        <fullName evidence="4">DNA methylase N-4/N-6 domain-containing protein</fullName>
    </recommendedName>
</protein>